<dbReference type="InterPro" id="IPR003439">
    <property type="entry name" value="ABC_transporter-like_ATP-bd"/>
</dbReference>
<dbReference type="InterPro" id="IPR008995">
    <property type="entry name" value="Mo/tungstate-bd_C_term_dom"/>
</dbReference>
<dbReference type="PROSITE" id="PS50893">
    <property type="entry name" value="ABC_TRANSPORTER_2"/>
    <property type="match status" value="1"/>
</dbReference>
<dbReference type="SMART" id="SM00382">
    <property type="entry name" value="AAA"/>
    <property type="match status" value="1"/>
</dbReference>
<evidence type="ECO:0000256" key="2">
    <source>
        <dbReference type="ARBA" id="ARBA00022741"/>
    </source>
</evidence>
<dbReference type="Pfam" id="PF00005">
    <property type="entry name" value="ABC_tran"/>
    <property type="match status" value="1"/>
</dbReference>
<name>A0ABW9G7J9_9GAMM</name>
<dbReference type="PANTHER" id="PTHR43875:SF1">
    <property type="entry name" value="OSMOPROTECTIVE COMPOUNDS UPTAKE ATP-BINDING PROTEIN GGTA"/>
    <property type="match status" value="1"/>
</dbReference>
<dbReference type="InterPro" id="IPR017871">
    <property type="entry name" value="ABC_transporter-like_CS"/>
</dbReference>
<dbReference type="PROSITE" id="PS00211">
    <property type="entry name" value="ABC_TRANSPORTER_1"/>
    <property type="match status" value="1"/>
</dbReference>
<dbReference type="PANTHER" id="PTHR43875">
    <property type="entry name" value="MALTODEXTRIN IMPORT ATP-BINDING PROTEIN MSMX"/>
    <property type="match status" value="1"/>
</dbReference>
<accession>A0ABW9G7J9</accession>
<dbReference type="InterPro" id="IPR013611">
    <property type="entry name" value="Transp-assoc_OB_typ2"/>
</dbReference>
<keyword evidence="1" id="KW-0813">Transport</keyword>
<evidence type="ECO:0000259" key="4">
    <source>
        <dbReference type="PROSITE" id="PS50893"/>
    </source>
</evidence>
<dbReference type="EMBL" id="JBEQCT010000005">
    <property type="protein sequence ID" value="MFM2485660.1"/>
    <property type="molecule type" value="Genomic_DNA"/>
</dbReference>
<reference evidence="5 6" key="1">
    <citation type="journal article" date="2013" name="Int. J. Syst. Evol. Microbiol.">
        <title>Celerinatantimonas yamalensis sp. nov., a cold-adapted diazotrophic bacterium from a cold permafrost brine.</title>
        <authorList>
            <person name="Shcherbakova V."/>
            <person name="Chuvilskaya N."/>
            <person name="Rivkina E."/>
            <person name="Demidov N."/>
            <person name="Uchaeva V."/>
            <person name="Suetin S."/>
            <person name="Suzina N."/>
            <person name="Gilichinsky D."/>
        </authorList>
    </citation>
    <scope>NUCLEOTIDE SEQUENCE [LARGE SCALE GENOMIC DNA]</scope>
    <source>
        <strain evidence="5 6">C7</strain>
    </source>
</reference>
<proteinExistence type="predicted"/>
<keyword evidence="2" id="KW-0547">Nucleotide-binding</keyword>
<feature type="domain" description="ABC transporter" evidence="4">
    <location>
        <begin position="4"/>
        <end position="242"/>
    </location>
</feature>
<dbReference type="SUPFAM" id="SSF52540">
    <property type="entry name" value="P-loop containing nucleoside triphosphate hydrolases"/>
    <property type="match status" value="1"/>
</dbReference>
<dbReference type="InterPro" id="IPR003593">
    <property type="entry name" value="AAA+_ATPase"/>
</dbReference>
<dbReference type="RefSeq" id="WP_408623907.1">
    <property type="nucleotide sequence ID" value="NZ_JBEQCT010000005.1"/>
</dbReference>
<evidence type="ECO:0000313" key="6">
    <source>
        <dbReference type="Proteomes" id="UP001629953"/>
    </source>
</evidence>
<comment type="caution">
    <text evidence="5">The sequence shown here is derived from an EMBL/GenBank/DDBJ whole genome shotgun (WGS) entry which is preliminary data.</text>
</comment>
<dbReference type="SUPFAM" id="SSF50331">
    <property type="entry name" value="MOP-like"/>
    <property type="match status" value="1"/>
</dbReference>
<dbReference type="Pfam" id="PF08402">
    <property type="entry name" value="TOBE_2"/>
    <property type="match status" value="1"/>
</dbReference>
<protein>
    <submittedName>
        <fullName evidence="5">ABC transporter ATP-binding protein</fullName>
    </submittedName>
</protein>
<dbReference type="InterPro" id="IPR012340">
    <property type="entry name" value="NA-bd_OB-fold"/>
</dbReference>
<sequence>MPAIHLRNLTKTYSGAASPAVNNLNLEVKDGEFLCLLGPSGCGKTTILRMIAGIEPISQGEIAIGERVVDSMEQGCFIPPEKRNIGLVFQSYALWPHMSVAENITFGLKVKKLPADEIKARSQDVMNKLSIAPYAKRYPAQLSGGQQQRVALARMLAVNPDVLLLDEPLSNLDAALRLEMRAELRRIHETFGTTIIFVSHDQWEAMTLATTIAVMSEGHLQQVGTPHEIYALPVNRFVADFMGSPKLNQINLNQPESVLAKHLQQRFHLPKQIDSCGIRPEALILNKQCSYDALAMKITTIIPTGGSWIIELSNGAEPLHYSTQLHPQWQIGDLVFCQFPDDALHFFDADGTCHRFSEVNADTQQAC</sequence>
<dbReference type="InterPro" id="IPR047641">
    <property type="entry name" value="ABC_transpr_MalK/UgpC-like"/>
</dbReference>
<evidence type="ECO:0000256" key="3">
    <source>
        <dbReference type="ARBA" id="ARBA00022840"/>
    </source>
</evidence>
<dbReference type="Proteomes" id="UP001629953">
    <property type="component" value="Unassembled WGS sequence"/>
</dbReference>
<dbReference type="GO" id="GO:0005524">
    <property type="term" value="F:ATP binding"/>
    <property type="evidence" value="ECO:0007669"/>
    <property type="project" value="UniProtKB-KW"/>
</dbReference>
<dbReference type="Gene3D" id="2.40.50.100">
    <property type="match status" value="1"/>
</dbReference>
<dbReference type="Gene3D" id="3.40.50.300">
    <property type="entry name" value="P-loop containing nucleotide triphosphate hydrolases"/>
    <property type="match status" value="1"/>
</dbReference>
<gene>
    <name evidence="5" type="ORF">ABUE30_11425</name>
</gene>
<evidence type="ECO:0000256" key="1">
    <source>
        <dbReference type="ARBA" id="ARBA00022448"/>
    </source>
</evidence>
<dbReference type="InterPro" id="IPR027417">
    <property type="entry name" value="P-loop_NTPase"/>
</dbReference>
<keyword evidence="6" id="KW-1185">Reference proteome</keyword>
<dbReference type="Gene3D" id="2.40.50.140">
    <property type="entry name" value="Nucleic acid-binding proteins"/>
    <property type="match status" value="1"/>
</dbReference>
<organism evidence="5 6">
    <name type="scientific">Celerinatantimonas yamalensis</name>
    <dbReference type="NCBI Taxonomy" id="559956"/>
    <lineage>
        <taxon>Bacteria</taxon>
        <taxon>Pseudomonadati</taxon>
        <taxon>Pseudomonadota</taxon>
        <taxon>Gammaproteobacteria</taxon>
        <taxon>Celerinatantimonadaceae</taxon>
        <taxon>Celerinatantimonas</taxon>
    </lineage>
</organism>
<keyword evidence="3 5" id="KW-0067">ATP-binding</keyword>
<evidence type="ECO:0000313" key="5">
    <source>
        <dbReference type="EMBL" id="MFM2485660.1"/>
    </source>
</evidence>